<sequence>MTSDKIKIVCFGGGTGLPTLLSGLKTNPFFEISAIVTMFDTGGSSGELKDKFGILPPGDILKCLLALSKNEQTTREIFLKRITSTNSPGHTGGNILLLGLEKVYGGLTTAINALGEILSASGKVYPVTLTKSALCAEFSDKSIVKGETLIDMGIFEGKVVNKLFLEPNIKANPKALSAIKKADILIMGPGSFYTSLLPNFLPKGVREVIKNSKAKTIYVCNFLTEGYGMKDYQMDTFIKTVESYAGRKIDKIIANSHIPHNRLGEYAQERKYPIKIPSKSPKNKIISAKLWTDPNLARHDQKRLSYLIDRVVFELLKIPFIKETTTIGAKNQ</sequence>
<dbReference type="Gene3D" id="3.40.50.10680">
    <property type="entry name" value="CofD-like domains"/>
    <property type="match status" value="1"/>
</dbReference>
<dbReference type="Pfam" id="PF01933">
    <property type="entry name" value="CofD"/>
    <property type="match status" value="1"/>
</dbReference>
<evidence type="ECO:0000256" key="1">
    <source>
        <dbReference type="ARBA" id="ARBA00022490"/>
    </source>
</evidence>
<comment type="caution">
    <text evidence="2">The sequence shown here is derived from an EMBL/GenBank/DDBJ whole genome shotgun (WGS) entry which is preliminary data.</text>
</comment>
<dbReference type="NCBIfam" id="TIGR01826">
    <property type="entry name" value="CofD_related"/>
    <property type="match status" value="1"/>
</dbReference>
<reference evidence="2 3" key="1">
    <citation type="journal article" date="2015" name="Nature">
        <title>rRNA introns, odd ribosomes, and small enigmatic genomes across a large radiation of phyla.</title>
        <authorList>
            <person name="Brown C.T."/>
            <person name="Hug L.A."/>
            <person name="Thomas B.C."/>
            <person name="Sharon I."/>
            <person name="Castelle C.J."/>
            <person name="Singh A."/>
            <person name="Wilkins M.J."/>
            <person name="Williams K.H."/>
            <person name="Banfield J.F."/>
        </authorList>
    </citation>
    <scope>NUCLEOTIDE SEQUENCE [LARGE SCALE GENOMIC DNA]</scope>
</reference>
<name>A0A0G0ZL99_9BACT</name>
<dbReference type="InterPro" id="IPR038136">
    <property type="entry name" value="CofD-like_dom_sf"/>
</dbReference>
<dbReference type="InterPro" id="IPR010119">
    <property type="entry name" value="Gluconeogen_factor"/>
</dbReference>
<protein>
    <recommendedName>
        <fullName evidence="4">Gluconeogenesis factor</fullName>
    </recommendedName>
</protein>
<evidence type="ECO:0008006" key="4">
    <source>
        <dbReference type="Google" id="ProtNLM"/>
    </source>
</evidence>
<evidence type="ECO:0000313" key="2">
    <source>
        <dbReference type="EMBL" id="KKS13738.1"/>
    </source>
</evidence>
<keyword evidence="1" id="KW-0963">Cytoplasm</keyword>
<organism evidence="2 3">
    <name type="scientific">Candidatus Yanofskybacteria bacterium GW2011_GWA1_41_6</name>
    <dbReference type="NCBI Taxonomy" id="1619020"/>
    <lineage>
        <taxon>Bacteria</taxon>
        <taxon>Candidatus Yanofskyibacteriota</taxon>
    </lineage>
</organism>
<dbReference type="GO" id="GO:0043743">
    <property type="term" value="F:LPPG:FO 2-phospho-L-lactate transferase activity"/>
    <property type="evidence" value="ECO:0007669"/>
    <property type="project" value="InterPro"/>
</dbReference>
<dbReference type="Proteomes" id="UP000034380">
    <property type="component" value="Unassembled WGS sequence"/>
</dbReference>
<gene>
    <name evidence="2" type="ORF">UU70_C0010G0009</name>
</gene>
<dbReference type="AlphaFoldDB" id="A0A0G0ZL99"/>
<dbReference type="EMBL" id="LCBQ01000010">
    <property type="protein sequence ID" value="KKS13738.1"/>
    <property type="molecule type" value="Genomic_DNA"/>
</dbReference>
<dbReference type="PANTHER" id="PTHR30135">
    <property type="entry name" value="UNCHARACTERIZED PROTEIN YVCK-RELATED"/>
    <property type="match status" value="1"/>
</dbReference>
<dbReference type="PANTHER" id="PTHR30135:SF3">
    <property type="entry name" value="GLUCONEOGENESIS FACTOR-RELATED"/>
    <property type="match status" value="1"/>
</dbReference>
<evidence type="ECO:0000313" key="3">
    <source>
        <dbReference type="Proteomes" id="UP000034380"/>
    </source>
</evidence>
<dbReference type="SUPFAM" id="SSF142338">
    <property type="entry name" value="CofD-like"/>
    <property type="match status" value="1"/>
</dbReference>
<dbReference type="InterPro" id="IPR002882">
    <property type="entry name" value="CofD"/>
</dbReference>
<accession>A0A0G0ZL99</accession>
<proteinExistence type="predicted"/>
<dbReference type="CDD" id="cd07187">
    <property type="entry name" value="YvcK_like"/>
    <property type="match status" value="1"/>
</dbReference>